<comment type="caution">
    <text evidence="1">The sequence shown here is derived from an EMBL/GenBank/DDBJ whole genome shotgun (WGS) entry which is preliminary data.</text>
</comment>
<dbReference type="Proteomes" id="UP001219934">
    <property type="component" value="Unassembled WGS sequence"/>
</dbReference>
<name>A0AAD6ALY7_9TELE</name>
<dbReference type="AlphaFoldDB" id="A0AAD6ALY7"/>
<proteinExistence type="predicted"/>
<evidence type="ECO:0000313" key="2">
    <source>
        <dbReference type="Proteomes" id="UP001219934"/>
    </source>
</evidence>
<organism evidence="1 2">
    <name type="scientific">Pogonophryne albipinna</name>
    <dbReference type="NCBI Taxonomy" id="1090488"/>
    <lineage>
        <taxon>Eukaryota</taxon>
        <taxon>Metazoa</taxon>
        <taxon>Chordata</taxon>
        <taxon>Craniata</taxon>
        <taxon>Vertebrata</taxon>
        <taxon>Euteleostomi</taxon>
        <taxon>Actinopterygii</taxon>
        <taxon>Neopterygii</taxon>
        <taxon>Teleostei</taxon>
        <taxon>Neoteleostei</taxon>
        <taxon>Acanthomorphata</taxon>
        <taxon>Eupercaria</taxon>
        <taxon>Perciformes</taxon>
        <taxon>Notothenioidei</taxon>
        <taxon>Pogonophryne</taxon>
    </lineage>
</organism>
<gene>
    <name evidence="1" type="ORF">JOQ06_014443</name>
</gene>
<sequence>MRVFGVVIGILQYAGLYIQLNAALNVGHGEVDNHISGNVPPLSYLTNRLKLLYRSKQMDRAFYQDPCL</sequence>
<feature type="non-terminal residue" evidence="1">
    <location>
        <position position="68"/>
    </location>
</feature>
<reference evidence="1" key="1">
    <citation type="submission" date="2022-11" db="EMBL/GenBank/DDBJ databases">
        <title>Chromosome-level genome of Pogonophryne albipinna.</title>
        <authorList>
            <person name="Jo E."/>
        </authorList>
    </citation>
    <scope>NUCLEOTIDE SEQUENCE</scope>
    <source>
        <strain evidence="1">SGF0006</strain>
        <tissue evidence="1">Muscle</tissue>
    </source>
</reference>
<protein>
    <submittedName>
        <fullName evidence="1">Uncharacterized protein</fullName>
    </submittedName>
</protein>
<evidence type="ECO:0000313" key="1">
    <source>
        <dbReference type="EMBL" id="KAJ4926695.1"/>
    </source>
</evidence>
<keyword evidence="2" id="KW-1185">Reference proteome</keyword>
<accession>A0AAD6ALY7</accession>
<dbReference type="EMBL" id="JAPTMU010000019">
    <property type="protein sequence ID" value="KAJ4926695.1"/>
    <property type="molecule type" value="Genomic_DNA"/>
</dbReference>